<dbReference type="Gene3D" id="1.10.10.10">
    <property type="entry name" value="Winged helix-like DNA-binding domain superfamily/Winged helix DNA-binding domain"/>
    <property type="match status" value="1"/>
</dbReference>
<dbReference type="EMBL" id="AAMBER010000022">
    <property type="protein sequence ID" value="EDF5515529.1"/>
    <property type="molecule type" value="Genomic_DNA"/>
</dbReference>
<evidence type="ECO:0000313" key="6">
    <source>
        <dbReference type="EMBL" id="EDF5515529.1"/>
    </source>
</evidence>
<dbReference type="GO" id="GO:0006351">
    <property type="term" value="P:DNA-templated transcription"/>
    <property type="evidence" value="ECO:0007669"/>
    <property type="project" value="TreeGrafter"/>
</dbReference>
<dbReference type="PANTHER" id="PTHR30537:SF5">
    <property type="entry name" value="HTH-TYPE TRANSCRIPTIONAL ACTIVATOR TTDR-RELATED"/>
    <property type="match status" value="1"/>
</dbReference>
<sequence>MQNMQQYLTSDTSGLPELVTFIALADTLSFQLAAGHLRRDATVISRRLQALEKRLGVRLIERNTRSVALTEAGEVYAAQIRDVLRLLAEANSSISQFGEGVPRGNLRISLPEGFGRLWIAPLISEFMQSHPLISIEAEYDNRYVDLISERFDIAVRLGELNDSRLVARRIVKWFTEFGLLNRGDMLTSEHYRCLNEKKKFQRRV</sequence>
<feature type="domain" description="HTH lysR-type" evidence="5">
    <location>
        <begin position="18"/>
        <end position="70"/>
    </location>
</feature>
<evidence type="ECO:0000256" key="1">
    <source>
        <dbReference type="ARBA" id="ARBA00009437"/>
    </source>
</evidence>
<dbReference type="InterPro" id="IPR000847">
    <property type="entry name" value="LysR_HTH_N"/>
</dbReference>
<dbReference type="InterPro" id="IPR036388">
    <property type="entry name" value="WH-like_DNA-bd_sf"/>
</dbReference>
<dbReference type="SUPFAM" id="SSF53850">
    <property type="entry name" value="Periplasmic binding protein-like II"/>
    <property type="match status" value="1"/>
</dbReference>
<dbReference type="Pfam" id="PF00126">
    <property type="entry name" value="HTH_1"/>
    <property type="match status" value="1"/>
</dbReference>
<evidence type="ECO:0000256" key="3">
    <source>
        <dbReference type="ARBA" id="ARBA00023125"/>
    </source>
</evidence>
<keyword evidence="3" id="KW-0238">DNA-binding</keyword>
<reference evidence="6" key="1">
    <citation type="submission" date="2019-10" db="EMBL/GenBank/DDBJ databases">
        <authorList>
            <consortium name="PulseNet: The National Subtyping Network for Foodborne Disease Surveillance"/>
            <person name="Tarr C.L."/>
            <person name="Trees E."/>
            <person name="Katz L.S."/>
            <person name="Carleton-Romer H.A."/>
            <person name="Stroika S."/>
            <person name="Kucerova Z."/>
            <person name="Roache K.F."/>
            <person name="Sabol A.L."/>
            <person name="Besser J."/>
            <person name="Gerner-Smidt P."/>
        </authorList>
    </citation>
    <scope>NUCLEOTIDE SEQUENCE</scope>
    <source>
        <strain evidence="6">PNUSAS102632</strain>
    </source>
</reference>
<dbReference type="InterPro" id="IPR036390">
    <property type="entry name" value="WH_DNA-bd_sf"/>
</dbReference>
<evidence type="ECO:0000256" key="2">
    <source>
        <dbReference type="ARBA" id="ARBA00023015"/>
    </source>
</evidence>
<dbReference type="InterPro" id="IPR005119">
    <property type="entry name" value="LysR_subst-bd"/>
</dbReference>
<proteinExistence type="inferred from homology"/>
<dbReference type="GO" id="GO:0003700">
    <property type="term" value="F:DNA-binding transcription factor activity"/>
    <property type="evidence" value="ECO:0007669"/>
    <property type="project" value="InterPro"/>
</dbReference>
<gene>
    <name evidence="6" type="ORF">GB848_21615</name>
</gene>
<dbReference type="PROSITE" id="PS50931">
    <property type="entry name" value="HTH_LYSR"/>
    <property type="match status" value="1"/>
</dbReference>
<comment type="caution">
    <text evidence="6">The sequence shown here is derived from an EMBL/GenBank/DDBJ whole genome shotgun (WGS) entry which is preliminary data.</text>
</comment>
<dbReference type="InterPro" id="IPR058163">
    <property type="entry name" value="LysR-type_TF_proteobact-type"/>
</dbReference>
<organism evidence="6">
    <name type="scientific">Salmonella enterica</name>
    <name type="common">Salmonella choleraesuis</name>
    <dbReference type="NCBI Taxonomy" id="28901"/>
    <lineage>
        <taxon>Bacteria</taxon>
        <taxon>Pseudomonadati</taxon>
        <taxon>Pseudomonadota</taxon>
        <taxon>Gammaproteobacteria</taxon>
        <taxon>Enterobacterales</taxon>
        <taxon>Enterobacteriaceae</taxon>
        <taxon>Salmonella</taxon>
    </lineage>
</organism>
<protein>
    <submittedName>
        <fullName evidence="6">LysR family transcriptional regulator</fullName>
    </submittedName>
</protein>
<dbReference type="Gene3D" id="3.40.190.10">
    <property type="entry name" value="Periplasmic binding protein-like II"/>
    <property type="match status" value="1"/>
</dbReference>
<keyword evidence="4" id="KW-0804">Transcription</keyword>
<evidence type="ECO:0000256" key="4">
    <source>
        <dbReference type="ARBA" id="ARBA00023163"/>
    </source>
</evidence>
<dbReference type="GO" id="GO:0043565">
    <property type="term" value="F:sequence-specific DNA binding"/>
    <property type="evidence" value="ECO:0007669"/>
    <property type="project" value="TreeGrafter"/>
</dbReference>
<dbReference type="PANTHER" id="PTHR30537">
    <property type="entry name" value="HTH-TYPE TRANSCRIPTIONAL REGULATOR"/>
    <property type="match status" value="1"/>
</dbReference>
<accession>A0A628V7S1</accession>
<dbReference type="Pfam" id="PF03466">
    <property type="entry name" value="LysR_substrate"/>
    <property type="match status" value="1"/>
</dbReference>
<name>A0A628V7S1_SALER</name>
<evidence type="ECO:0000259" key="5">
    <source>
        <dbReference type="PROSITE" id="PS50931"/>
    </source>
</evidence>
<keyword evidence="2" id="KW-0805">Transcription regulation</keyword>
<dbReference type="AlphaFoldDB" id="A0A628V7S1"/>
<comment type="similarity">
    <text evidence="1">Belongs to the LysR transcriptional regulatory family.</text>
</comment>
<dbReference type="SUPFAM" id="SSF46785">
    <property type="entry name" value="Winged helix' DNA-binding domain"/>
    <property type="match status" value="1"/>
</dbReference>